<dbReference type="VEuPathDB" id="FungiDB:PGTG_02191"/>
<gene>
    <name evidence="1" type="ORF">PGTG_02191</name>
</gene>
<organism evidence="1 2">
    <name type="scientific">Puccinia graminis f. sp. tritici (strain CRL 75-36-700-3 / race SCCL)</name>
    <name type="common">Black stem rust fungus</name>
    <dbReference type="NCBI Taxonomy" id="418459"/>
    <lineage>
        <taxon>Eukaryota</taxon>
        <taxon>Fungi</taxon>
        <taxon>Dikarya</taxon>
        <taxon>Basidiomycota</taxon>
        <taxon>Pucciniomycotina</taxon>
        <taxon>Pucciniomycetes</taxon>
        <taxon>Pucciniales</taxon>
        <taxon>Pucciniaceae</taxon>
        <taxon>Puccinia</taxon>
    </lineage>
</organism>
<dbReference type="InParanoid" id="E3JXF5"/>
<accession>E3JXF5</accession>
<reference evidence="2" key="2">
    <citation type="journal article" date="2011" name="Proc. Natl. Acad. Sci. U.S.A.">
        <title>Obligate biotrophy features unraveled by the genomic analysis of rust fungi.</title>
        <authorList>
            <person name="Duplessis S."/>
            <person name="Cuomo C.A."/>
            <person name="Lin Y.-C."/>
            <person name="Aerts A."/>
            <person name="Tisserant E."/>
            <person name="Veneault-Fourrey C."/>
            <person name="Joly D.L."/>
            <person name="Hacquard S."/>
            <person name="Amselem J."/>
            <person name="Cantarel B.L."/>
            <person name="Chiu R."/>
            <person name="Coutinho P.M."/>
            <person name="Feau N."/>
            <person name="Field M."/>
            <person name="Frey P."/>
            <person name="Gelhaye E."/>
            <person name="Goldberg J."/>
            <person name="Grabherr M.G."/>
            <person name="Kodira C.D."/>
            <person name="Kohler A."/>
            <person name="Kuees U."/>
            <person name="Lindquist E.A."/>
            <person name="Lucas S.M."/>
            <person name="Mago R."/>
            <person name="Mauceli E."/>
            <person name="Morin E."/>
            <person name="Murat C."/>
            <person name="Pangilinan J.L."/>
            <person name="Park R."/>
            <person name="Pearson M."/>
            <person name="Quesneville H."/>
            <person name="Rouhier N."/>
            <person name="Sakthikumar S."/>
            <person name="Salamov A.A."/>
            <person name="Schmutz J."/>
            <person name="Selles B."/>
            <person name="Shapiro H."/>
            <person name="Tanguay P."/>
            <person name="Tuskan G.A."/>
            <person name="Henrissat B."/>
            <person name="Van de Peer Y."/>
            <person name="Rouze P."/>
            <person name="Ellis J.G."/>
            <person name="Dodds P.N."/>
            <person name="Schein J.E."/>
            <person name="Zhong S."/>
            <person name="Hamelin R.C."/>
            <person name="Grigoriev I.V."/>
            <person name="Szabo L.J."/>
            <person name="Martin F."/>
        </authorList>
    </citation>
    <scope>NUCLEOTIDE SEQUENCE [LARGE SCALE GENOMIC DNA]</scope>
    <source>
        <strain evidence="2">CRL 75-36-700-3 / race SCCL</strain>
    </source>
</reference>
<dbReference type="HOGENOM" id="CLU_2237932_0_0_1"/>
<dbReference type="EMBL" id="DS178266">
    <property type="protein sequence ID" value="EFP76730.1"/>
    <property type="molecule type" value="Genomic_DNA"/>
</dbReference>
<protein>
    <submittedName>
        <fullName evidence="1">Uncharacterized protein</fullName>
    </submittedName>
</protein>
<evidence type="ECO:0000313" key="2">
    <source>
        <dbReference type="Proteomes" id="UP000008783"/>
    </source>
</evidence>
<name>E3JXF5_PUCGT</name>
<dbReference type="GeneID" id="10528751"/>
<keyword evidence="2" id="KW-1185">Reference proteome</keyword>
<dbReference type="Proteomes" id="UP000008783">
    <property type="component" value="Unassembled WGS sequence"/>
</dbReference>
<evidence type="ECO:0000313" key="1">
    <source>
        <dbReference type="EMBL" id="EFP76730.1"/>
    </source>
</evidence>
<proteinExistence type="predicted"/>
<dbReference type="RefSeq" id="XP_003321149.1">
    <property type="nucleotide sequence ID" value="XM_003321101.1"/>
</dbReference>
<dbReference type="KEGG" id="pgr:PGTG_02191"/>
<dbReference type="AlphaFoldDB" id="E3JXF5"/>
<reference key="1">
    <citation type="submission" date="2007-01" db="EMBL/GenBank/DDBJ databases">
        <title>The Genome Sequence of Puccinia graminis f. sp. tritici Strain CRL 75-36-700-3.</title>
        <authorList>
            <consortium name="The Broad Institute Genome Sequencing Platform"/>
            <person name="Birren B."/>
            <person name="Lander E."/>
            <person name="Galagan J."/>
            <person name="Nusbaum C."/>
            <person name="Devon K."/>
            <person name="Cuomo C."/>
            <person name="Jaffe D."/>
            <person name="Butler J."/>
            <person name="Alvarez P."/>
            <person name="Gnerre S."/>
            <person name="Grabherr M."/>
            <person name="Mauceli E."/>
            <person name="Brockman W."/>
            <person name="Young S."/>
            <person name="LaButti K."/>
            <person name="Sykes S."/>
            <person name="DeCaprio D."/>
            <person name="Crawford M."/>
            <person name="Koehrsen M."/>
            <person name="Engels R."/>
            <person name="Montgomery P."/>
            <person name="Pearson M."/>
            <person name="Howarth C."/>
            <person name="Larson L."/>
            <person name="White J."/>
            <person name="Zeng Q."/>
            <person name="Kodira C."/>
            <person name="Yandava C."/>
            <person name="Alvarado L."/>
            <person name="O'Leary S."/>
            <person name="Szabo L."/>
            <person name="Dean R."/>
            <person name="Schein J."/>
        </authorList>
    </citation>
    <scope>NUCLEOTIDE SEQUENCE</scope>
    <source>
        <strain>CRL 75-36-700-3</strain>
    </source>
</reference>
<sequence length="105" mass="12235">MLRYVNTGQQYRERREDFRNWDKYKNRGGEIAWQSVGKIRKDSLERHLHSKKQNGLTSAVLNAADRKIRLLADTVGLGCTIPFLVKRQGRRSSSLQDHYESEEGD</sequence>